<proteinExistence type="predicted"/>
<organism evidence="1 2">
    <name type="scientific">Austropuccinia psidii MF-1</name>
    <dbReference type="NCBI Taxonomy" id="1389203"/>
    <lineage>
        <taxon>Eukaryota</taxon>
        <taxon>Fungi</taxon>
        <taxon>Dikarya</taxon>
        <taxon>Basidiomycota</taxon>
        <taxon>Pucciniomycotina</taxon>
        <taxon>Pucciniomycetes</taxon>
        <taxon>Pucciniales</taxon>
        <taxon>Sphaerophragmiaceae</taxon>
        <taxon>Austropuccinia</taxon>
    </lineage>
</organism>
<evidence type="ECO:0000313" key="2">
    <source>
        <dbReference type="Proteomes" id="UP000765509"/>
    </source>
</evidence>
<protein>
    <submittedName>
        <fullName evidence="1">Uncharacterized protein</fullName>
    </submittedName>
</protein>
<dbReference type="AlphaFoldDB" id="A0A9Q3J8S9"/>
<dbReference type="EMBL" id="AVOT02065554">
    <property type="protein sequence ID" value="MBW0557606.1"/>
    <property type="molecule type" value="Genomic_DNA"/>
</dbReference>
<reference evidence="1" key="1">
    <citation type="submission" date="2021-03" db="EMBL/GenBank/DDBJ databases">
        <title>Draft genome sequence of rust myrtle Austropuccinia psidii MF-1, a brazilian biotype.</title>
        <authorList>
            <person name="Quecine M.C."/>
            <person name="Pachon D.M.R."/>
            <person name="Bonatelli M.L."/>
            <person name="Correr F.H."/>
            <person name="Franceschini L.M."/>
            <person name="Leite T.F."/>
            <person name="Margarido G.R.A."/>
            <person name="Almeida C.A."/>
            <person name="Ferrarezi J.A."/>
            <person name="Labate C.A."/>
        </authorList>
    </citation>
    <scope>NUCLEOTIDE SEQUENCE</scope>
    <source>
        <strain evidence="1">MF-1</strain>
    </source>
</reference>
<gene>
    <name evidence="1" type="ORF">O181_097321</name>
</gene>
<name>A0A9Q3J8S9_9BASI</name>
<evidence type="ECO:0000313" key="1">
    <source>
        <dbReference type="EMBL" id="MBW0557606.1"/>
    </source>
</evidence>
<accession>A0A9Q3J8S9</accession>
<keyword evidence="2" id="KW-1185">Reference proteome</keyword>
<dbReference type="OrthoDB" id="3064439at2759"/>
<dbReference type="Proteomes" id="UP000765509">
    <property type="component" value="Unassembled WGS sequence"/>
</dbReference>
<comment type="caution">
    <text evidence="1">The sequence shown here is derived from an EMBL/GenBank/DDBJ whole genome shotgun (WGS) entry which is preliminary data.</text>
</comment>
<sequence>MEDSYLYAKDKWDRSHATPDFMVGELVCVSTSNFNSIKGCKNIENSFPAPFFIRALNGKNSFQVELSEEISNKHPKFPVILIKPYKSGDAEKSPLRNNAP</sequence>